<dbReference type="EMBL" id="JASBNA010000014">
    <property type="protein sequence ID" value="KAK7687333.1"/>
    <property type="molecule type" value="Genomic_DNA"/>
</dbReference>
<organism evidence="1 2">
    <name type="scientific">Cerrena zonata</name>
    <dbReference type="NCBI Taxonomy" id="2478898"/>
    <lineage>
        <taxon>Eukaryota</taxon>
        <taxon>Fungi</taxon>
        <taxon>Dikarya</taxon>
        <taxon>Basidiomycota</taxon>
        <taxon>Agaricomycotina</taxon>
        <taxon>Agaricomycetes</taxon>
        <taxon>Polyporales</taxon>
        <taxon>Cerrenaceae</taxon>
        <taxon>Cerrena</taxon>
    </lineage>
</organism>
<dbReference type="Gene3D" id="3.20.20.80">
    <property type="entry name" value="Glycosidases"/>
    <property type="match status" value="1"/>
</dbReference>
<keyword evidence="2" id="KW-1185">Reference proteome</keyword>
<dbReference type="SUPFAM" id="SSF51445">
    <property type="entry name" value="(Trans)glycosidases"/>
    <property type="match status" value="1"/>
</dbReference>
<dbReference type="AlphaFoldDB" id="A0AAW0GBL7"/>
<name>A0AAW0GBL7_9APHY</name>
<reference evidence="1 2" key="1">
    <citation type="submission" date="2022-09" db="EMBL/GenBank/DDBJ databases">
        <authorList>
            <person name="Palmer J.M."/>
        </authorList>
    </citation>
    <scope>NUCLEOTIDE SEQUENCE [LARGE SCALE GENOMIC DNA]</scope>
    <source>
        <strain evidence="1 2">DSM 7382</strain>
    </source>
</reference>
<dbReference type="Proteomes" id="UP001385951">
    <property type="component" value="Unassembled WGS sequence"/>
</dbReference>
<dbReference type="InterPro" id="IPR017853">
    <property type="entry name" value="GH"/>
</dbReference>
<accession>A0AAW0GBL7</accession>
<evidence type="ECO:0000313" key="2">
    <source>
        <dbReference type="Proteomes" id="UP001385951"/>
    </source>
</evidence>
<gene>
    <name evidence="1" type="ORF">QCA50_009839</name>
</gene>
<sequence length="97" mass="10410">MAIDGNYPQTIEDSFPPSVLRRFTDEEKAIIIGSAEFYAIDAYSIAVAKTAPGGLEACISDMNNINWPICQDTDAVAQHTRVNGWPIGASADPLAPL</sequence>
<protein>
    <submittedName>
        <fullName evidence="1">Uncharacterized protein</fullName>
    </submittedName>
</protein>
<evidence type="ECO:0000313" key="1">
    <source>
        <dbReference type="EMBL" id="KAK7687333.1"/>
    </source>
</evidence>
<comment type="caution">
    <text evidence="1">The sequence shown here is derived from an EMBL/GenBank/DDBJ whole genome shotgun (WGS) entry which is preliminary data.</text>
</comment>
<proteinExistence type="predicted"/>